<dbReference type="CDD" id="cd06464">
    <property type="entry name" value="ACD_sHsps-like"/>
    <property type="match status" value="1"/>
</dbReference>
<gene>
    <name evidence="5" type="ORF">FWILDA_LOCUS7873</name>
</gene>
<evidence type="ECO:0000256" key="2">
    <source>
        <dbReference type="PROSITE-ProRule" id="PRU00285"/>
    </source>
</evidence>
<evidence type="ECO:0000313" key="6">
    <source>
        <dbReference type="Proteomes" id="UP001153678"/>
    </source>
</evidence>
<dbReference type="OrthoDB" id="1431247at2759"/>
<dbReference type="Gene3D" id="2.60.40.790">
    <property type="match status" value="1"/>
</dbReference>
<dbReference type="SUPFAM" id="SSF49764">
    <property type="entry name" value="HSP20-like chaperones"/>
    <property type="match status" value="1"/>
</dbReference>
<dbReference type="EMBL" id="CAMKVN010001595">
    <property type="protein sequence ID" value="CAI2177014.1"/>
    <property type="molecule type" value="Genomic_DNA"/>
</dbReference>
<dbReference type="Proteomes" id="UP001153678">
    <property type="component" value="Unassembled WGS sequence"/>
</dbReference>
<dbReference type="InterPro" id="IPR002068">
    <property type="entry name" value="A-crystallin/Hsp20_dom"/>
</dbReference>
<reference evidence="5" key="1">
    <citation type="submission" date="2022-08" db="EMBL/GenBank/DDBJ databases">
        <authorList>
            <person name="Kallberg Y."/>
            <person name="Tangrot J."/>
            <person name="Rosling A."/>
        </authorList>
    </citation>
    <scope>NUCLEOTIDE SEQUENCE</scope>
    <source>
        <strain evidence="5">Wild A</strain>
    </source>
</reference>
<keyword evidence="6" id="KW-1185">Reference proteome</keyword>
<dbReference type="PANTHER" id="PTHR11527">
    <property type="entry name" value="HEAT-SHOCK PROTEIN 20 FAMILY MEMBER"/>
    <property type="match status" value="1"/>
</dbReference>
<organism evidence="5 6">
    <name type="scientific">Funneliformis geosporum</name>
    <dbReference type="NCBI Taxonomy" id="1117311"/>
    <lineage>
        <taxon>Eukaryota</taxon>
        <taxon>Fungi</taxon>
        <taxon>Fungi incertae sedis</taxon>
        <taxon>Mucoromycota</taxon>
        <taxon>Glomeromycotina</taxon>
        <taxon>Glomeromycetes</taxon>
        <taxon>Glomerales</taxon>
        <taxon>Glomeraceae</taxon>
        <taxon>Funneliformis</taxon>
    </lineage>
</organism>
<evidence type="ECO:0000256" key="3">
    <source>
        <dbReference type="RuleBase" id="RU003616"/>
    </source>
</evidence>
<dbReference type="Pfam" id="PF00011">
    <property type="entry name" value="HSP20"/>
    <property type="match status" value="2"/>
</dbReference>
<comment type="similarity">
    <text evidence="2 3">Belongs to the small heat shock protein (HSP20) family.</text>
</comment>
<dbReference type="PROSITE" id="PS01031">
    <property type="entry name" value="SHSP"/>
    <property type="match status" value="1"/>
</dbReference>
<accession>A0A9W4SRZ5</accession>
<name>A0A9W4SRZ5_9GLOM</name>
<evidence type="ECO:0000256" key="1">
    <source>
        <dbReference type="ARBA" id="ARBA00023016"/>
    </source>
</evidence>
<evidence type="ECO:0000313" key="5">
    <source>
        <dbReference type="EMBL" id="CAI2177014.1"/>
    </source>
</evidence>
<dbReference type="AlphaFoldDB" id="A0A9W4SRZ5"/>
<protein>
    <submittedName>
        <fullName evidence="5">5227_t:CDS:1</fullName>
    </submittedName>
</protein>
<sequence length="185" mass="20888">MSLINRFLPELNRAFTLFDEPFFTNVARRYPSSLPTLSDRFTFPNLYRPNVDVSETDKNYVVEAEVPGMKKEDLSVEFLDDNTLVLKGKIERGAPAEEMRTVDATGVAEGSTTEPNTTGEVVEAGGAVIDEPKLWTSERMRGHFQRSFQFPSKIDHENSKASYKDGILSIFVPKIERHGKQISIE</sequence>
<comment type="caution">
    <text evidence="5">The sequence shown here is derived from an EMBL/GenBank/DDBJ whole genome shotgun (WGS) entry which is preliminary data.</text>
</comment>
<dbReference type="InterPro" id="IPR031107">
    <property type="entry name" value="Small_HSP"/>
</dbReference>
<evidence type="ECO:0000259" key="4">
    <source>
        <dbReference type="PROSITE" id="PS01031"/>
    </source>
</evidence>
<feature type="domain" description="SHSP" evidence="4">
    <location>
        <begin position="42"/>
        <end position="185"/>
    </location>
</feature>
<keyword evidence="1" id="KW-0346">Stress response</keyword>
<dbReference type="InterPro" id="IPR008978">
    <property type="entry name" value="HSP20-like_chaperone"/>
</dbReference>
<proteinExistence type="inferred from homology"/>